<evidence type="ECO:0000256" key="6">
    <source>
        <dbReference type="ARBA" id="ARBA00022723"/>
    </source>
</evidence>
<dbReference type="PANTHER" id="PTHR20854">
    <property type="entry name" value="INOSITOL MONOPHOSPHATASE"/>
    <property type="match status" value="1"/>
</dbReference>
<dbReference type="GO" id="GO:0046872">
    <property type="term" value="F:metal ion binding"/>
    <property type="evidence" value="ECO:0007669"/>
    <property type="project" value="UniProtKB-KW"/>
</dbReference>
<feature type="binding site" evidence="9">
    <location>
        <position position="89"/>
    </location>
    <ligand>
        <name>Mg(2+)</name>
        <dbReference type="ChEBI" id="CHEBI:18420"/>
        <label>1</label>
        <note>catalytic</note>
    </ligand>
</feature>
<feature type="binding site" evidence="9">
    <location>
        <position position="91"/>
    </location>
    <ligand>
        <name>Mg(2+)</name>
        <dbReference type="ChEBI" id="CHEBI:18420"/>
        <label>1</label>
        <note>catalytic</note>
    </ligand>
</feature>
<evidence type="ECO:0000256" key="4">
    <source>
        <dbReference type="ARBA" id="ARBA00013106"/>
    </source>
</evidence>
<sequence>MTPSELDARFVFAEALVREAGALALDYFRRLESLTIRSKGLQDMASEADVGVETMIRERIADAFPQDAFLGEETGRTEFAGDQGIWVVDPIDGTQPFVSGMSSWCVSIAFVQGGKNRMGFVYAPARDELFTGGEGHEAQLNGRPIRVKSAGSVKEGLVAAGYSTRLPPETFLPAFERLLKAGGMFYRDGSGALSLAYLAAGRLVGYVERHINSWDCLGALAVIEAAGGQSNDFLADDGLWNGNALVVASPELYPSLEAMFFQD</sequence>
<feature type="binding site" evidence="9">
    <location>
        <position position="72"/>
    </location>
    <ligand>
        <name>Mg(2+)</name>
        <dbReference type="ChEBI" id="CHEBI:18420"/>
        <label>1</label>
        <note>catalytic</note>
    </ligand>
</feature>
<evidence type="ECO:0000256" key="8">
    <source>
        <dbReference type="ARBA" id="ARBA00022842"/>
    </source>
</evidence>
<dbReference type="GO" id="GO:0006020">
    <property type="term" value="P:inositol metabolic process"/>
    <property type="evidence" value="ECO:0007669"/>
    <property type="project" value="TreeGrafter"/>
</dbReference>
<evidence type="ECO:0000256" key="2">
    <source>
        <dbReference type="ARBA" id="ARBA00001946"/>
    </source>
</evidence>
<dbReference type="SUPFAM" id="SSF56655">
    <property type="entry name" value="Carbohydrate phosphatase"/>
    <property type="match status" value="1"/>
</dbReference>
<dbReference type="FunFam" id="3.30.540.10:FF:000003">
    <property type="entry name" value="Inositol-1-monophosphatase"/>
    <property type="match status" value="1"/>
</dbReference>
<proteinExistence type="inferred from homology"/>
<organism evidence="10 11">
    <name type="scientific">Aureimonas ureilytica</name>
    <dbReference type="NCBI Taxonomy" id="401562"/>
    <lineage>
        <taxon>Bacteria</taxon>
        <taxon>Pseudomonadati</taxon>
        <taxon>Pseudomonadota</taxon>
        <taxon>Alphaproteobacteria</taxon>
        <taxon>Hyphomicrobiales</taxon>
        <taxon>Aurantimonadaceae</taxon>
        <taxon>Aureimonas</taxon>
    </lineage>
</organism>
<gene>
    <name evidence="10" type="ORF">NS226_04525</name>
</gene>
<keyword evidence="7" id="KW-0378">Hydrolase</keyword>
<evidence type="ECO:0000313" key="10">
    <source>
        <dbReference type="EMBL" id="KTQ97420.1"/>
    </source>
</evidence>
<dbReference type="PROSITE" id="PS00629">
    <property type="entry name" value="IMP_1"/>
    <property type="match status" value="1"/>
</dbReference>
<dbReference type="RefSeq" id="WP_082675379.1">
    <property type="nucleotide sequence ID" value="NZ_LDPZ01000009.1"/>
</dbReference>
<dbReference type="AlphaFoldDB" id="A0A175RBM8"/>
<dbReference type="OrthoDB" id="9785695at2"/>
<accession>A0A175RBM8</accession>
<dbReference type="InterPro" id="IPR000760">
    <property type="entry name" value="Inositol_monophosphatase-like"/>
</dbReference>
<keyword evidence="8 9" id="KW-0460">Magnesium</keyword>
<dbReference type="Gene3D" id="3.40.190.80">
    <property type="match status" value="1"/>
</dbReference>
<dbReference type="STRING" id="401562.NS365_16770"/>
<dbReference type="PRINTS" id="PR00377">
    <property type="entry name" value="IMPHPHTASES"/>
</dbReference>
<dbReference type="EMBL" id="LDPZ01000009">
    <property type="protein sequence ID" value="KTQ97420.1"/>
    <property type="molecule type" value="Genomic_DNA"/>
</dbReference>
<protein>
    <recommendedName>
        <fullName evidence="5">Inositol-1-monophosphatase</fullName>
        <ecNumber evidence="4">3.1.3.25</ecNumber>
    </recommendedName>
</protein>
<comment type="similarity">
    <text evidence="3">Belongs to the inositol monophosphatase superfamily.</text>
</comment>
<dbReference type="GO" id="GO:0007165">
    <property type="term" value="P:signal transduction"/>
    <property type="evidence" value="ECO:0007669"/>
    <property type="project" value="TreeGrafter"/>
</dbReference>
<dbReference type="PATRIC" id="fig|401562.3.peg.5114"/>
<comment type="cofactor">
    <cofactor evidence="2 9">
        <name>Mg(2+)</name>
        <dbReference type="ChEBI" id="CHEBI:18420"/>
    </cofactor>
</comment>
<evidence type="ECO:0000256" key="9">
    <source>
        <dbReference type="PIRSR" id="PIRSR600760-2"/>
    </source>
</evidence>
<evidence type="ECO:0000313" key="11">
    <source>
        <dbReference type="Proteomes" id="UP000078272"/>
    </source>
</evidence>
<dbReference type="InterPro" id="IPR020583">
    <property type="entry name" value="Inositol_monoP_metal-BS"/>
</dbReference>
<feature type="binding site" evidence="9">
    <location>
        <position position="215"/>
    </location>
    <ligand>
        <name>Mg(2+)</name>
        <dbReference type="ChEBI" id="CHEBI:18420"/>
        <label>1</label>
        <note>catalytic</note>
    </ligand>
</feature>
<evidence type="ECO:0000256" key="1">
    <source>
        <dbReference type="ARBA" id="ARBA00001033"/>
    </source>
</evidence>
<reference evidence="10 11" key="1">
    <citation type="journal article" date="2016" name="Front. Microbiol.">
        <title>Genomic Resource of Rice Seed Associated Bacteria.</title>
        <authorList>
            <person name="Midha S."/>
            <person name="Bansal K."/>
            <person name="Sharma S."/>
            <person name="Kumar N."/>
            <person name="Patil P.P."/>
            <person name="Chaudhry V."/>
            <person name="Patil P.B."/>
        </authorList>
    </citation>
    <scope>NUCLEOTIDE SEQUENCE [LARGE SCALE GENOMIC DNA]</scope>
    <source>
        <strain evidence="10 11">NS226</strain>
    </source>
</reference>
<evidence type="ECO:0000256" key="3">
    <source>
        <dbReference type="ARBA" id="ARBA00009759"/>
    </source>
</evidence>
<dbReference type="Proteomes" id="UP000078272">
    <property type="component" value="Unassembled WGS sequence"/>
</dbReference>
<comment type="catalytic activity">
    <reaction evidence="1">
        <text>a myo-inositol phosphate + H2O = myo-inositol + phosphate</text>
        <dbReference type="Rhea" id="RHEA:24056"/>
        <dbReference type="ChEBI" id="CHEBI:15377"/>
        <dbReference type="ChEBI" id="CHEBI:17268"/>
        <dbReference type="ChEBI" id="CHEBI:43474"/>
        <dbReference type="ChEBI" id="CHEBI:84139"/>
        <dbReference type="EC" id="3.1.3.25"/>
    </reaction>
</comment>
<dbReference type="Pfam" id="PF00459">
    <property type="entry name" value="Inositol_P"/>
    <property type="match status" value="1"/>
</dbReference>
<dbReference type="GO" id="GO:0008934">
    <property type="term" value="F:inositol monophosphate 1-phosphatase activity"/>
    <property type="evidence" value="ECO:0007669"/>
    <property type="project" value="TreeGrafter"/>
</dbReference>
<dbReference type="Gene3D" id="3.30.540.10">
    <property type="entry name" value="Fructose-1,6-Bisphosphatase, subunit A, domain 1"/>
    <property type="match status" value="1"/>
</dbReference>
<dbReference type="PANTHER" id="PTHR20854:SF4">
    <property type="entry name" value="INOSITOL-1-MONOPHOSPHATASE-RELATED"/>
    <property type="match status" value="1"/>
</dbReference>
<feature type="binding site" evidence="9">
    <location>
        <position position="92"/>
    </location>
    <ligand>
        <name>Mg(2+)</name>
        <dbReference type="ChEBI" id="CHEBI:18420"/>
        <label>1</label>
        <note>catalytic</note>
    </ligand>
</feature>
<keyword evidence="6 9" id="KW-0479">Metal-binding</keyword>
<dbReference type="EC" id="3.1.3.25" evidence="4"/>
<comment type="caution">
    <text evidence="10">The sequence shown here is derived from an EMBL/GenBank/DDBJ whole genome shotgun (WGS) entry which is preliminary data.</text>
</comment>
<evidence type="ECO:0000256" key="7">
    <source>
        <dbReference type="ARBA" id="ARBA00022801"/>
    </source>
</evidence>
<name>A0A175RBM8_9HYPH</name>
<evidence type="ECO:0000256" key="5">
    <source>
        <dbReference type="ARBA" id="ARBA00019784"/>
    </source>
</evidence>